<dbReference type="EMBL" id="CAJVPP010007053">
    <property type="protein sequence ID" value="CAG8684111.1"/>
    <property type="molecule type" value="Genomic_DNA"/>
</dbReference>
<dbReference type="AlphaFoldDB" id="A0A9N9HKH0"/>
<name>A0A9N9HKH0_FUNMO</name>
<gene>
    <name evidence="1" type="ORF">FMOSSE_LOCUS13046</name>
</gene>
<evidence type="ECO:0000313" key="1">
    <source>
        <dbReference type="EMBL" id="CAG8684111.1"/>
    </source>
</evidence>
<protein>
    <submittedName>
        <fullName evidence="1">3188_t:CDS:1</fullName>
    </submittedName>
</protein>
<dbReference type="Proteomes" id="UP000789375">
    <property type="component" value="Unassembled WGS sequence"/>
</dbReference>
<reference evidence="1" key="1">
    <citation type="submission" date="2021-06" db="EMBL/GenBank/DDBJ databases">
        <authorList>
            <person name="Kallberg Y."/>
            <person name="Tangrot J."/>
            <person name="Rosling A."/>
        </authorList>
    </citation>
    <scope>NUCLEOTIDE SEQUENCE</scope>
    <source>
        <strain evidence="1">87-6 pot B 2015</strain>
    </source>
</reference>
<sequence>FSKTQLYTHQVSRLFLKKTSTNSDMGLPKAWFKLMNLESAFDRVLLEEIEYVMVEDINQAREQDAEKNLIFIFKDCNMTVSDYVTSMQKFFAENIHPIPVAKKAQIDTTLTFILAGKMLRCQYNLPENLNHKIYTLMLVPEGSEIGKSYARWKLQYLVTYADYFRFKFDISPAKNDLFREAL</sequence>
<accession>A0A9N9HKH0</accession>
<feature type="non-terminal residue" evidence="1">
    <location>
        <position position="182"/>
    </location>
</feature>
<evidence type="ECO:0000313" key="2">
    <source>
        <dbReference type="Proteomes" id="UP000789375"/>
    </source>
</evidence>
<keyword evidence="2" id="KW-1185">Reference proteome</keyword>
<proteinExistence type="predicted"/>
<comment type="caution">
    <text evidence="1">The sequence shown here is derived from an EMBL/GenBank/DDBJ whole genome shotgun (WGS) entry which is preliminary data.</text>
</comment>
<organism evidence="1 2">
    <name type="scientific">Funneliformis mosseae</name>
    <name type="common">Endomycorrhizal fungus</name>
    <name type="synonym">Glomus mosseae</name>
    <dbReference type="NCBI Taxonomy" id="27381"/>
    <lineage>
        <taxon>Eukaryota</taxon>
        <taxon>Fungi</taxon>
        <taxon>Fungi incertae sedis</taxon>
        <taxon>Mucoromycota</taxon>
        <taxon>Glomeromycotina</taxon>
        <taxon>Glomeromycetes</taxon>
        <taxon>Glomerales</taxon>
        <taxon>Glomeraceae</taxon>
        <taxon>Funneliformis</taxon>
    </lineage>
</organism>